<protein>
    <submittedName>
        <fullName evidence="6">Microsomal epoxide hydrolase</fullName>
    </submittedName>
</protein>
<evidence type="ECO:0000313" key="7">
    <source>
        <dbReference type="Proteomes" id="UP000278962"/>
    </source>
</evidence>
<evidence type="ECO:0000256" key="3">
    <source>
        <dbReference type="ARBA" id="ARBA00022801"/>
    </source>
</evidence>
<evidence type="ECO:0000256" key="4">
    <source>
        <dbReference type="PIRSR" id="PIRSR001112-1"/>
    </source>
</evidence>
<feature type="active site" description="Nucleophile" evidence="4">
    <location>
        <position position="150"/>
    </location>
</feature>
<dbReference type="InterPro" id="IPR016292">
    <property type="entry name" value="Epoxide_hydrolase"/>
</dbReference>
<evidence type="ECO:0000313" key="6">
    <source>
        <dbReference type="EMBL" id="RKQ87878.1"/>
    </source>
</evidence>
<reference evidence="6 7" key="1">
    <citation type="submission" date="2018-10" db="EMBL/GenBank/DDBJ databases">
        <title>Genomic Encyclopedia of Archaeal and Bacterial Type Strains, Phase II (KMG-II): from individual species to whole genera.</title>
        <authorList>
            <person name="Goeker M."/>
        </authorList>
    </citation>
    <scope>NUCLEOTIDE SEQUENCE [LARGE SCALE GENOMIC DNA]</scope>
    <source>
        <strain evidence="6 7">DSM 14954</strain>
    </source>
</reference>
<dbReference type="PRINTS" id="PR00412">
    <property type="entry name" value="EPOXHYDRLASE"/>
</dbReference>
<feature type="domain" description="Epoxide hydrolase N-terminal" evidence="5">
    <location>
        <begin position="2"/>
        <end position="93"/>
    </location>
</feature>
<dbReference type="InterPro" id="IPR000639">
    <property type="entry name" value="Epox_hydrolase-like"/>
</dbReference>
<dbReference type="Proteomes" id="UP000278962">
    <property type="component" value="Unassembled WGS sequence"/>
</dbReference>
<dbReference type="Gene3D" id="3.40.50.1820">
    <property type="entry name" value="alpha/beta hydrolase"/>
    <property type="match status" value="1"/>
</dbReference>
<proteinExistence type="inferred from homology"/>
<keyword evidence="2" id="KW-0058">Aromatic hydrocarbons catabolism</keyword>
<evidence type="ECO:0000256" key="1">
    <source>
        <dbReference type="ARBA" id="ARBA00010088"/>
    </source>
</evidence>
<dbReference type="PANTHER" id="PTHR21661">
    <property type="entry name" value="EPOXIDE HYDROLASE 1-RELATED"/>
    <property type="match status" value="1"/>
</dbReference>
<dbReference type="OrthoDB" id="27092at2"/>
<dbReference type="InterPro" id="IPR010497">
    <property type="entry name" value="Epoxide_hydro_N"/>
</dbReference>
<accession>A0A660L367</accession>
<dbReference type="PANTHER" id="PTHR21661:SF35">
    <property type="entry name" value="EPOXIDE HYDROLASE"/>
    <property type="match status" value="1"/>
</dbReference>
<organism evidence="6 7">
    <name type="scientific">Solirubrobacter pauli</name>
    <dbReference type="NCBI Taxonomy" id="166793"/>
    <lineage>
        <taxon>Bacteria</taxon>
        <taxon>Bacillati</taxon>
        <taxon>Actinomycetota</taxon>
        <taxon>Thermoleophilia</taxon>
        <taxon>Solirubrobacterales</taxon>
        <taxon>Solirubrobacteraceae</taxon>
        <taxon>Solirubrobacter</taxon>
    </lineage>
</organism>
<dbReference type="InterPro" id="IPR029058">
    <property type="entry name" value="AB_hydrolase_fold"/>
</dbReference>
<sequence length="346" mass="38668">MERFSIHVPEDVLLDLGRRLDATRWPTDGPGGVGLTDAMELAAYWRDEYDWRVAEDVLNGFEQYIVDGMHCIVEGDGPPLLLLHGWPSTVWEFSRVIAPLREHFRVVVPSLPGYGWSVGMGRAGTAEMADAMHALMGALGHREYLVAGGDWGAHIGCRMGYAFPDAVRALHLNMLPIRSPESFSDSASEAREALAEWNREEGGYIQIMGTKPQTLAYGLSDSPVGLMTWIAEKFDTWTDALGVPRDDVLTTTMIYWATESIGPSFWPYYARLHGGFTLDQVVQAGEKITVPLTFLDFPKEIVHVPREVAALAFEDIERWETPDYGGHFPALEVPDVLVESLRRFSR</sequence>
<comment type="similarity">
    <text evidence="1">Belongs to the peptidase S33 family.</text>
</comment>
<comment type="caution">
    <text evidence="6">The sequence shown here is derived from an EMBL/GenBank/DDBJ whole genome shotgun (WGS) entry which is preliminary data.</text>
</comment>
<feature type="active site" description="Proton acceptor" evidence="4">
    <location>
        <position position="327"/>
    </location>
</feature>
<dbReference type="Pfam" id="PF06441">
    <property type="entry name" value="EHN"/>
    <property type="match status" value="1"/>
</dbReference>
<evidence type="ECO:0000259" key="5">
    <source>
        <dbReference type="Pfam" id="PF06441"/>
    </source>
</evidence>
<dbReference type="AlphaFoldDB" id="A0A660L367"/>
<evidence type="ECO:0000256" key="2">
    <source>
        <dbReference type="ARBA" id="ARBA00022797"/>
    </source>
</evidence>
<dbReference type="EMBL" id="RBIL01000002">
    <property type="protein sequence ID" value="RKQ87878.1"/>
    <property type="molecule type" value="Genomic_DNA"/>
</dbReference>
<keyword evidence="7" id="KW-1185">Reference proteome</keyword>
<dbReference type="GO" id="GO:0097176">
    <property type="term" value="P:epoxide metabolic process"/>
    <property type="evidence" value="ECO:0007669"/>
    <property type="project" value="TreeGrafter"/>
</dbReference>
<gene>
    <name evidence="6" type="ORF">C8N24_5910</name>
</gene>
<dbReference type="GO" id="GO:0004301">
    <property type="term" value="F:epoxide hydrolase activity"/>
    <property type="evidence" value="ECO:0007669"/>
    <property type="project" value="TreeGrafter"/>
</dbReference>
<feature type="active site" description="Proton donor" evidence="4">
    <location>
        <position position="269"/>
    </location>
</feature>
<keyword evidence="3 6" id="KW-0378">Hydrolase</keyword>
<dbReference type="PIRSF" id="PIRSF001112">
    <property type="entry name" value="Epoxide_hydrolase"/>
    <property type="match status" value="1"/>
</dbReference>
<name>A0A660L367_9ACTN</name>
<dbReference type="RefSeq" id="WP_121256873.1">
    <property type="nucleotide sequence ID" value="NZ_RBIL01000002.1"/>
</dbReference>
<dbReference type="SUPFAM" id="SSF53474">
    <property type="entry name" value="alpha/beta-Hydrolases"/>
    <property type="match status" value="1"/>
</dbReference>